<comment type="subunit">
    <text evidence="7">Homodimer. The dihydroxyacetone kinase complex is composed of a homodimer of DhaM, a homodimer of DhaK and the subunit DhaL.</text>
</comment>
<evidence type="ECO:0000256" key="1">
    <source>
        <dbReference type="ARBA" id="ARBA00001113"/>
    </source>
</evidence>
<dbReference type="PROSITE" id="PS51480">
    <property type="entry name" value="DHAL"/>
    <property type="match status" value="1"/>
</dbReference>
<evidence type="ECO:0000313" key="10">
    <source>
        <dbReference type="EMBL" id="SHI99307.1"/>
    </source>
</evidence>
<dbReference type="GO" id="GO:0047324">
    <property type="term" value="F:phosphoenolpyruvate-glycerone phosphotransferase activity"/>
    <property type="evidence" value="ECO:0007669"/>
    <property type="project" value="UniProtKB-EC"/>
</dbReference>
<dbReference type="Gene3D" id="1.25.40.340">
    <property type="match status" value="1"/>
</dbReference>
<evidence type="ECO:0000259" key="9">
    <source>
        <dbReference type="PROSITE" id="PS51480"/>
    </source>
</evidence>
<keyword evidence="6" id="KW-0319">Glycerol metabolism</keyword>
<dbReference type="SUPFAM" id="SSF101473">
    <property type="entry name" value="DhaL-like"/>
    <property type="match status" value="1"/>
</dbReference>
<evidence type="ECO:0000256" key="8">
    <source>
        <dbReference type="ARBA" id="ARBA00055771"/>
    </source>
</evidence>
<evidence type="ECO:0000313" key="11">
    <source>
        <dbReference type="Proteomes" id="UP000322917"/>
    </source>
</evidence>
<gene>
    <name evidence="10" type="ORF">SAMN02745170_01507</name>
</gene>
<evidence type="ECO:0000256" key="4">
    <source>
        <dbReference type="ARBA" id="ARBA00022679"/>
    </source>
</evidence>
<protein>
    <recommendedName>
        <fullName evidence="3">phosphoenolpyruvate--glycerone phosphotransferase</fullName>
        <ecNumber evidence="3">2.7.1.121</ecNumber>
    </recommendedName>
</protein>
<reference evidence="10 11" key="1">
    <citation type="submission" date="2016-11" db="EMBL/GenBank/DDBJ databases">
        <authorList>
            <person name="Varghese N."/>
            <person name="Submissions S."/>
        </authorList>
    </citation>
    <scope>NUCLEOTIDE SEQUENCE [LARGE SCALE GENOMIC DNA]</scope>
    <source>
        <strain evidence="10 11">DSM 15287</strain>
    </source>
</reference>
<name>A0A1M6FNP6_9FIRM</name>
<dbReference type="InterPro" id="IPR050861">
    <property type="entry name" value="Dihydroxyacetone_Kinase"/>
</dbReference>
<dbReference type="FunFam" id="1.25.40.340:FF:000002">
    <property type="entry name" value="Dihydroxyacetone kinase, L subunit"/>
    <property type="match status" value="1"/>
</dbReference>
<dbReference type="SMART" id="SM01120">
    <property type="entry name" value="Dak2"/>
    <property type="match status" value="1"/>
</dbReference>
<comment type="pathway">
    <text evidence="2">Polyol metabolism; glycerol degradation.</text>
</comment>
<keyword evidence="11" id="KW-1185">Reference proteome</keyword>
<dbReference type="Pfam" id="PF02734">
    <property type="entry name" value="Dak2"/>
    <property type="match status" value="1"/>
</dbReference>
<dbReference type="AlphaFoldDB" id="A0A1M6FNP6"/>
<keyword evidence="5 10" id="KW-0418">Kinase</keyword>
<evidence type="ECO:0000256" key="3">
    <source>
        <dbReference type="ARBA" id="ARBA00012095"/>
    </source>
</evidence>
<organism evidence="10 11">
    <name type="scientific">Propionispora hippei DSM 15287</name>
    <dbReference type="NCBI Taxonomy" id="1123003"/>
    <lineage>
        <taxon>Bacteria</taxon>
        <taxon>Bacillati</taxon>
        <taxon>Bacillota</taxon>
        <taxon>Negativicutes</taxon>
        <taxon>Selenomonadales</taxon>
        <taxon>Sporomusaceae</taxon>
        <taxon>Propionispora</taxon>
    </lineage>
</organism>
<sequence>MNTAMLTLIDAAKEKILAQKEWLTSLDAAIGDGDHGINMARGFEAVATKVRTLPPEAELPAILKTVGMTLISTVGGASGPLYGTAFLRAADQASKSAGLPAAALLGNILAGALQGIKDRGKATTGEKTMVDALEPACVAYDRGLTEGKPLPVCLEMACEAARQGVEYTKTIIATKGRASYLGERSLGHQDPGATSLCLLLEILSDFVNRQEVK</sequence>
<keyword evidence="4" id="KW-0808">Transferase</keyword>
<dbReference type="Proteomes" id="UP000322917">
    <property type="component" value="Unassembled WGS sequence"/>
</dbReference>
<dbReference type="OrthoDB" id="9800291at2"/>
<evidence type="ECO:0000256" key="5">
    <source>
        <dbReference type="ARBA" id="ARBA00022777"/>
    </source>
</evidence>
<dbReference type="InterPro" id="IPR012737">
    <property type="entry name" value="DhaK_L_YcgS"/>
</dbReference>
<dbReference type="RefSeq" id="WP_149734308.1">
    <property type="nucleotide sequence ID" value="NZ_FQZD01000010.1"/>
</dbReference>
<comment type="function">
    <text evidence="8">ADP-binding subunit of the dihydroxyacetone kinase, which is responsible for the phosphoenolpyruvate (PEP)-dependent phosphorylation of dihydroxyacetone. DhaL-ADP is converted to DhaL-ATP via a phosphoryl group transfer from DhaM and transmits it to dihydroxyacetone binds to DhaK.</text>
</comment>
<dbReference type="PANTHER" id="PTHR28629">
    <property type="entry name" value="TRIOKINASE/FMN CYCLASE"/>
    <property type="match status" value="1"/>
</dbReference>
<dbReference type="GO" id="GO:0005829">
    <property type="term" value="C:cytosol"/>
    <property type="evidence" value="ECO:0007669"/>
    <property type="project" value="TreeGrafter"/>
</dbReference>
<proteinExistence type="predicted"/>
<comment type="catalytic activity">
    <reaction evidence="1">
        <text>dihydroxyacetone + phosphoenolpyruvate = dihydroxyacetone phosphate + pyruvate</text>
        <dbReference type="Rhea" id="RHEA:18381"/>
        <dbReference type="ChEBI" id="CHEBI:15361"/>
        <dbReference type="ChEBI" id="CHEBI:16016"/>
        <dbReference type="ChEBI" id="CHEBI:57642"/>
        <dbReference type="ChEBI" id="CHEBI:58702"/>
        <dbReference type="EC" id="2.7.1.121"/>
    </reaction>
</comment>
<feature type="domain" description="DhaL" evidence="9">
    <location>
        <begin position="3"/>
        <end position="205"/>
    </location>
</feature>
<dbReference type="GO" id="GO:0004371">
    <property type="term" value="F:glycerone kinase activity"/>
    <property type="evidence" value="ECO:0007669"/>
    <property type="project" value="InterPro"/>
</dbReference>
<evidence type="ECO:0000256" key="6">
    <source>
        <dbReference type="ARBA" id="ARBA00022798"/>
    </source>
</evidence>
<dbReference type="InterPro" id="IPR004007">
    <property type="entry name" value="DhaL_dom"/>
</dbReference>
<accession>A0A1M6FNP6</accession>
<dbReference type="PANTHER" id="PTHR28629:SF4">
    <property type="entry name" value="TRIOKINASE_FMN CYCLASE"/>
    <property type="match status" value="1"/>
</dbReference>
<dbReference type="NCBIfam" id="TIGR02365">
    <property type="entry name" value="dha_L_ycgS"/>
    <property type="match status" value="1"/>
</dbReference>
<evidence type="ECO:0000256" key="7">
    <source>
        <dbReference type="ARBA" id="ARBA00046577"/>
    </source>
</evidence>
<dbReference type="EMBL" id="FQZD01000010">
    <property type="protein sequence ID" value="SHI99307.1"/>
    <property type="molecule type" value="Genomic_DNA"/>
</dbReference>
<dbReference type="EC" id="2.7.1.121" evidence="3"/>
<dbReference type="GO" id="GO:0019563">
    <property type="term" value="P:glycerol catabolic process"/>
    <property type="evidence" value="ECO:0007669"/>
    <property type="project" value="TreeGrafter"/>
</dbReference>
<dbReference type="InterPro" id="IPR036117">
    <property type="entry name" value="DhaL_dom_sf"/>
</dbReference>
<evidence type="ECO:0000256" key="2">
    <source>
        <dbReference type="ARBA" id="ARBA00004745"/>
    </source>
</evidence>